<reference evidence="4" key="1">
    <citation type="journal article" date="2019" name="Int. J. Syst. Evol. Microbiol.">
        <title>The Global Catalogue of Microorganisms (GCM) 10K type strain sequencing project: providing services to taxonomists for standard genome sequencing and annotation.</title>
        <authorList>
            <consortium name="The Broad Institute Genomics Platform"/>
            <consortium name="The Broad Institute Genome Sequencing Center for Infectious Disease"/>
            <person name="Wu L."/>
            <person name="Ma J."/>
        </authorList>
    </citation>
    <scope>NUCLEOTIDE SEQUENCE [LARGE SCALE GENOMIC DNA]</scope>
    <source>
        <strain evidence="4">DFY28</strain>
    </source>
</reference>
<evidence type="ECO:0000313" key="4">
    <source>
        <dbReference type="Proteomes" id="UP001597237"/>
    </source>
</evidence>
<dbReference type="RefSeq" id="WP_377281448.1">
    <property type="nucleotide sequence ID" value="NZ_JBHRSI010000004.1"/>
</dbReference>
<keyword evidence="2" id="KW-0472">Membrane</keyword>
<keyword evidence="4" id="KW-1185">Reference proteome</keyword>
<sequence length="212" mass="22789">MNDLARLLLWIALAGTVVTLLGSAAIWFMDEERRIRRSLKRVLRTTPEATVIARGRGRGAGFCFSTGSMAVSWDGGAWCLVYKIDELVGAELIVDGQVLARAFRGEPRKAMDQVVGAMEKVTLRLVFDDPRFADFDLDLWLPGDDSGRRPAPSTEAVGEAARWITRVEAILRRAPRAGARVAPPAPSPAPAAAAADEQPGLDLEQPGAANAA</sequence>
<accession>A0ABW4N5I8</accession>
<protein>
    <submittedName>
        <fullName evidence="3">Uncharacterized protein</fullName>
    </submittedName>
</protein>
<proteinExistence type="predicted"/>
<feature type="transmembrane region" description="Helical" evidence="2">
    <location>
        <begin position="6"/>
        <end position="29"/>
    </location>
</feature>
<evidence type="ECO:0000256" key="1">
    <source>
        <dbReference type="SAM" id="MobiDB-lite"/>
    </source>
</evidence>
<dbReference type="Proteomes" id="UP001597237">
    <property type="component" value="Unassembled WGS sequence"/>
</dbReference>
<evidence type="ECO:0000256" key="2">
    <source>
        <dbReference type="SAM" id="Phobius"/>
    </source>
</evidence>
<keyword evidence="2" id="KW-1133">Transmembrane helix</keyword>
<dbReference type="EMBL" id="JBHUEY010000006">
    <property type="protein sequence ID" value="MFD1785387.1"/>
    <property type="molecule type" value="Genomic_DNA"/>
</dbReference>
<name>A0ABW4N5I8_9CAUL</name>
<organism evidence="3 4">
    <name type="scientific">Phenylobacterium terrae</name>
    <dbReference type="NCBI Taxonomy" id="2665495"/>
    <lineage>
        <taxon>Bacteria</taxon>
        <taxon>Pseudomonadati</taxon>
        <taxon>Pseudomonadota</taxon>
        <taxon>Alphaproteobacteria</taxon>
        <taxon>Caulobacterales</taxon>
        <taxon>Caulobacteraceae</taxon>
        <taxon>Phenylobacterium</taxon>
    </lineage>
</organism>
<comment type="caution">
    <text evidence="3">The sequence shown here is derived from an EMBL/GenBank/DDBJ whole genome shotgun (WGS) entry which is preliminary data.</text>
</comment>
<gene>
    <name evidence="3" type="ORF">ACFSC0_18450</name>
</gene>
<feature type="region of interest" description="Disordered" evidence="1">
    <location>
        <begin position="177"/>
        <end position="212"/>
    </location>
</feature>
<evidence type="ECO:0000313" key="3">
    <source>
        <dbReference type="EMBL" id="MFD1785387.1"/>
    </source>
</evidence>
<keyword evidence="2" id="KW-0812">Transmembrane</keyword>